<gene>
    <name evidence="1" type="ORF">EDD78_105133</name>
</gene>
<comment type="caution">
    <text evidence="1">The sequence shown here is derived from an EMBL/GenBank/DDBJ whole genome shotgun (WGS) entry which is preliminary data.</text>
</comment>
<dbReference type="AlphaFoldDB" id="A0A9X8Y8C9"/>
<proteinExistence type="predicted"/>
<reference evidence="1 2" key="1">
    <citation type="submission" date="2019-03" db="EMBL/GenBank/DDBJ databases">
        <title>Genomic Encyclopedia of Type Strains, Phase IV (KMG-IV): sequencing the most valuable type-strain genomes for metagenomic binning, comparative biology and taxonomic classification.</title>
        <authorList>
            <person name="Goeker M."/>
        </authorList>
    </citation>
    <scope>NUCLEOTIDE SEQUENCE [LARGE SCALE GENOMIC DNA]</scope>
    <source>
        <strain evidence="1 2">DSM 100433</strain>
    </source>
</reference>
<evidence type="ECO:0000313" key="1">
    <source>
        <dbReference type="EMBL" id="TCL43501.1"/>
    </source>
</evidence>
<dbReference type="EMBL" id="SLUK01000005">
    <property type="protein sequence ID" value="TCL43501.1"/>
    <property type="molecule type" value="Genomic_DNA"/>
</dbReference>
<keyword evidence="2" id="KW-1185">Reference proteome</keyword>
<dbReference type="Proteomes" id="UP000294682">
    <property type="component" value="Unassembled WGS sequence"/>
</dbReference>
<organism evidence="1 2">
    <name type="scientific">Harryflintia acetispora</name>
    <dbReference type="NCBI Taxonomy" id="1849041"/>
    <lineage>
        <taxon>Bacteria</taxon>
        <taxon>Bacillati</taxon>
        <taxon>Bacillota</taxon>
        <taxon>Clostridia</taxon>
        <taxon>Eubacteriales</taxon>
        <taxon>Oscillospiraceae</taxon>
        <taxon>Harryflintia</taxon>
    </lineage>
</organism>
<name>A0A9X8Y8C9_9FIRM</name>
<sequence length="66" mass="7503">MKNTDQSRKQMVDENVTYLDVADELAGYYATQAITQAQGRMQGGNTPTGFDERHLHEIREHLHGDL</sequence>
<dbReference type="RefSeq" id="WP_132084484.1">
    <property type="nucleotide sequence ID" value="NZ_SLUK01000005.1"/>
</dbReference>
<evidence type="ECO:0000313" key="2">
    <source>
        <dbReference type="Proteomes" id="UP000294682"/>
    </source>
</evidence>
<protein>
    <submittedName>
        <fullName evidence="1">Uncharacterized protein</fullName>
    </submittedName>
</protein>
<accession>A0A9X8Y8C9</accession>